<keyword evidence="2" id="KW-0378">Hydrolase</keyword>
<dbReference type="CDD" id="cd00077">
    <property type="entry name" value="HDc"/>
    <property type="match status" value="1"/>
</dbReference>
<keyword evidence="1" id="KW-0479">Metal-binding</keyword>
<name>A0AAX4J9W7_9MICR</name>
<dbReference type="InterPro" id="IPR036971">
    <property type="entry name" value="PDEase_catalytic_dom_sf"/>
</dbReference>
<dbReference type="AlphaFoldDB" id="A0AAX4J9W7"/>
<dbReference type="GO" id="GO:0004114">
    <property type="term" value="F:3',5'-cyclic-nucleotide phosphodiesterase activity"/>
    <property type="evidence" value="ECO:0007669"/>
    <property type="project" value="InterPro"/>
</dbReference>
<dbReference type="KEGG" id="vnx:VNE69_02175"/>
<dbReference type="Proteomes" id="UP001334084">
    <property type="component" value="Chromosome 2"/>
</dbReference>
<protein>
    <submittedName>
        <fullName evidence="4">Phosphodiesterase</fullName>
    </submittedName>
</protein>
<proteinExistence type="predicted"/>
<dbReference type="Pfam" id="PF00233">
    <property type="entry name" value="PDEase_I"/>
    <property type="match status" value="1"/>
</dbReference>
<evidence type="ECO:0000256" key="2">
    <source>
        <dbReference type="ARBA" id="ARBA00022801"/>
    </source>
</evidence>
<dbReference type="SUPFAM" id="SSF109604">
    <property type="entry name" value="HD-domain/PDEase-like"/>
    <property type="match status" value="1"/>
</dbReference>
<dbReference type="EMBL" id="CP142727">
    <property type="protein sequence ID" value="WUR02653.1"/>
    <property type="molecule type" value="Genomic_DNA"/>
</dbReference>
<dbReference type="Gene3D" id="1.10.1300.10">
    <property type="entry name" value="3'5'-cyclic nucleotide phosphodiesterase, catalytic domain"/>
    <property type="match status" value="1"/>
</dbReference>
<dbReference type="GO" id="GO:0007165">
    <property type="term" value="P:signal transduction"/>
    <property type="evidence" value="ECO:0007669"/>
    <property type="project" value="InterPro"/>
</dbReference>
<evidence type="ECO:0000313" key="5">
    <source>
        <dbReference type="Proteomes" id="UP001334084"/>
    </source>
</evidence>
<evidence type="ECO:0000313" key="4">
    <source>
        <dbReference type="EMBL" id="WUR02653.1"/>
    </source>
</evidence>
<dbReference type="RefSeq" id="XP_065328798.1">
    <property type="nucleotide sequence ID" value="XM_065472726.1"/>
</dbReference>
<evidence type="ECO:0000256" key="1">
    <source>
        <dbReference type="ARBA" id="ARBA00022723"/>
    </source>
</evidence>
<accession>A0AAX4J9W7</accession>
<dbReference type="PANTHER" id="PTHR11347">
    <property type="entry name" value="CYCLIC NUCLEOTIDE PHOSPHODIESTERASE"/>
    <property type="match status" value="1"/>
</dbReference>
<sequence>MTIENTKENKKQLKELFLCYYPSLDNHKIMQLSYDILSKECKVSQTNLHNFLEAAISKYNDIPYHNATHGFNALYNGNILLKLINKPNNERQVKFIFLVCCLLHDIGHPGVICYGHEKIDLENHHAELIKKLLSKFLPEYVTEVNIKLITELILSTNLNLHSELLNTFKYKYLGHKSKNNIEHNSIDLTMLIKIADIGASYKKFDDFMCGSKKLEEEMFGKNTEDTSKRLEKDKSFLINYSLPLAEVFSTVFTDFKFLHEQAIENLRKIKKYNKKYYLKK</sequence>
<dbReference type="InterPro" id="IPR003607">
    <property type="entry name" value="HD/PDEase_dom"/>
</dbReference>
<dbReference type="GO" id="GO:0046872">
    <property type="term" value="F:metal ion binding"/>
    <property type="evidence" value="ECO:0007669"/>
    <property type="project" value="UniProtKB-KW"/>
</dbReference>
<organism evidence="4 5">
    <name type="scientific">Vairimorpha necatrix</name>
    <dbReference type="NCBI Taxonomy" id="6039"/>
    <lineage>
        <taxon>Eukaryota</taxon>
        <taxon>Fungi</taxon>
        <taxon>Fungi incertae sedis</taxon>
        <taxon>Microsporidia</taxon>
        <taxon>Nosematidae</taxon>
        <taxon>Vairimorpha</taxon>
    </lineage>
</organism>
<feature type="domain" description="HD/PDEase" evidence="3">
    <location>
        <begin position="62"/>
        <end position="210"/>
    </location>
</feature>
<reference evidence="4" key="1">
    <citation type="journal article" date="2024" name="BMC Genomics">
        <title>Functional annotation of a divergent genome using sequence and structure-based similarity.</title>
        <authorList>
            <person name="Svedberg D."/>
            <person name="Winiger R.R."/>
            <person name="Berg A."/>
            <person name="Sharma H."/>
            <person name="Tellgren-Roth C."/>
            <person name="Debrunner-Vossbrinck B.A."/>
            <person name="Vossbrinck C.R."/>
            <person name="Barandun J."/>
        </authorList>
    </citation>
    <scope>NUCLEOTIDE SEQUENCE</scope>
    <source>
        <strain evidence="4">Illinois isolate</strain>
    </source>
</reference>
<dbReference type="SMART" id="SM00471">
    <property type="entry name" value="HDc"/>
    <property type="match status" value="1"/>
</dbReference>
<evidence type="ECO:0000259" key="3">
    <source>
        <dbReference type="SMART" id="SM00471"/>
    </source>
</evidence>
<keyword evidence="5" id="KW-1185">Reference proteome</keyword>
<dbReference type="GeneID" id="90540465"/>
<dbReference type="InterPro" id="IPR002073">
    <property type="entry name" value="PDEase_catalytic_dom"/>
</dbReference>
<gene>
    <name evidence="4" type="ORF">VNE69_02175</name>
</gene>